<dbReference type="PATRIC" id="fig|1365257.3.peg.4232"/>
<evidence type="ECO:0000256" key="1">
    <source>
        <dbReference type="ARBA" id="ARBA00022679"/>
    </source>
</evidence>
<protein>
    <recommendedName>
        <fullName evidence="3">N-acetyltransferase domain-containing protein</fullName>
    </recommendedName>
</protein>
<dbReference type="InterPro" id="IPR050680">
    <property type="entry name" value="YpeA/RimI_acetyltransf"/>
</dbReference>
<dbReference type="PANTHER" id="PTHR43420">
    <property type="entry name" value="ACETYLTRANSFERASE"/>
    <property type="match status" value="1"/>
</dbReference>
<name>A0A162BFM7_9GAMM</name>
<evidence type="ECO:0000259" key="3">
    <source>
        <dbReference type="PROSITE" id="PS51186"/>
    </source>
</evidence>
<dbReference type="SUPFAM" id="SSF55729">
    <property type="entry name" value="Acyl-CoA N-acyltransferases (Nat)"/>
    <property type="match status" value="1"/>
</dbReference>
<evidence type="ECO:0000313" key="5">
    <source>
        <dbReference type="Proteomes" id="UP000076661"/>
    </source>
</evidence>
<dbReference type="RefSeq" id="WP_231101522.1">
    <property type="nucleotide sequence ID" value="NZ_AUXX01000045.1"/>
</dbReference>
<dbReference type="AlphaFoldDB" id="A0A162BFM7"/>
<gene>
    <name evidence="4" type="ORF">N478_04585</name>
</gene>
<dbReference type="Proteomes" id="UP000076661">
    <property type="component" value="Unassembled WGS sequence"/>
</dbReference>
<accession>A0A162BFM7</accession>
<reference evidence="4 5" key="1">
    <citation type="submission" date="2013-07" db="EMBL/GenBank/DDBJ databases">
        <title>Comparative Genomic and Metabolomic Analysis of Twelve Strains of Pseudoalteromonas luteoviolacea.</title>
        <authorList>
            <person name="Vynne N.G."/>
            <person name="Mansson M."/>
            <person name="Gram L."/>
        </authorList>
    </citation>
    <scope>NUCLEOTIDE SEQUENCE [LARGE SCALE GENOMIC DNA]</scope>
    <source>
        <strain evidence="4 5">S4060-1</strain>
    </source>
</reference>
<dbReference type="CDD" id="cd04301">
    <property type="entry name" value="NAT_SF"/>
    <property type="match status" value="1"/>
</dbReference>
<dbReference type="InterPro" id="IPR016181">
    <property type="entry name" value="Acyl_CoA_acyltransferase"/>
</dbReference>
<evidence type="ECO:0000256" key="2">
    <source>
        <dbReference type="ARBA" id="ARBA00023315"/>
    </source>
</evidence>
<organism evidence="4 5">
    <name type="scientific">Pseudoalteromonas luteoviolacea S4060-1</name>
    <dbReference type="NCBI Taxonomy" id="1365257"/>
    <lineage>
        <taxon>Bacteria</taxon>
        <taxon>Pseudomonadati</taxon>
        <taxon>Pseudomonadota</taxon>
        <taxon>Gammaproteobacteria</taxon>
        <taxon>Alteromonadales</taxon>
        <taxon>Pseudoalteromonadaceae</taxon>
        <taxon>Pseudoalteromonas</taxon>
    </lineage>
</organism>
<dbReference type="GO" id="GO:0016747">
    <property type="term" value="F:acyltransferase activity, transferring groups other than amino-acyl groups"/>
    <property type="evidence" value="ECO:0007669"/>
    <property type="project" value="InterPro"/>
</dbReference>
<dbReference type="Pfam" id="PF00583">
    <property type="entry name" value="Acetyltransf_1"/>
    <property type="match status" value="1"/>
</dbReference>
<keyword evidence="2" id="KW-0012">Acyltransferase</keyword>
<dbReference type="InterPro" id="IPR000182">
    <property type="entry name" value="GNAT_dom"/>
</dbReference>
<dbReference type="PROSITE" id="PS51186">
    <property type="entry name" value="GNAT"/>
    <property type="match status" value="1"/>
</dbReference>
<comment type="caution">
    <text evidence="4">The sequence shown here is derived from an EMBL/GenBank/DDBJ whole genome shotgun (WGS) entry which is preliminary data.</text>
</comment>
<dbReference type="EMBL" id="AUXX01000045">
    <property type="protein sequence ID" value="KZN61347.1"/>
    <property type="molecule type" value="Genomic_DNA"/>
</dbReference>
<proteinExistence type="predicted"/>
<evidence type="ECO:0000313" key="4">
    <source>
        <dbReference type="EMBL" id="KZN61347.1"/>
    </source>
</evidence>
<keyword evidence="1" id="KW-0808">Transferase</keyword>
<feature type="domain" description="N-acetyltransferase" evidence="3">
    <location>
        <begin position="32"/>
        <end position="178"/>
    </location>
</feature>
<dbReference type="Gene3D" id="3.40.630.30">
    <property type="match status" value="1"/>
</dbReference>
<sequence length="178" mass="20475">MSCFSFHADNKRLFSFDHLRYQVPIAETNKTMKIRTLTNQDWPAIFDIYAKSKLDELQNESQNIKLVPLEHDIHRLTELEESDVYICENGEIMGFGAIFKHEIRALFVHPNYRGCGVGQTLLEKLLSLGKRPISLNVANSNSPAINLYVKYGFSFERAFHANYHGIIVEASRMTKHLS</sequence>